<dbReference type="InterPro" id="IPR038330">
    <property type="entry name" value="TspO/MBR-related_sf"/>
</dbReference>
<feature type="transmembrane region" description="Helical" evidence="6">
    <location>
        <begin position="80"/>
        <end position="100"/>
    </location>
</feature>
<evidence type="ECO:0000256" key="4">
    <source>
        <dbReference type="ARBA" id="ARBA00022989"/>
    </source>
</evidence>
<keyword evidence="4 6" id="KW-1133">Transmembrane helix</keyword>
<dbReference type="Pfam" id="PF03073">
    <property type="entry name" value="TspO_MBR"/>
    <property type="match status" value="1"/>
</dbReference>
<dbReference type="FunFam" id="1.20.1260.100:FF:000001">
    <property type="entry name" value="translocator protein 2"/>
    <property type="match status" value="1"/>
</dbReference>
<proteinExistence type="inferred from homology"/>
<feature type="transmembrane region" description="Helical" evidence="6">
    <location>
        <begin position="47"/>
        <end position="68"/>
    </location>
</feature>
<protein>
    <submittedName>
        <fullName evidence="7">TspO protein</fullName>
    </submittedName>
</protein>
<evidence type="ECO:0000256" key="5">
    <source>
        <dbReference type="ARBA" id="ARBA00023136"/>
    </source>
</evidence>
<feature type="transmembrane region" description="Helical" evidence="6">
    <location>
        <begin position="12"/>
        <end position="35"/>
    </location>
</feature>
<dbReference type="PIRSF" id="PIRSF005859">
    <property type="entry name" value="PBR"/>
    <property type="match status" value="1"/>
</dbReference>
<sequence length="161" mass="18800">MRLVAQPKYMLLIGAWIITTSLLGGLATEIGPWYYSLKQPAWKPPDWAFGVVWTTIFALSGLAWLIAIRYSTSQAQKNKLTLLFVFNSFLNVLWSVFFFRMHRPDWSFIEAFFLWGSVFSIIYVMWPIRKSAAYLMAPYLIWVTIAMRLNWETLVLNPGIY</sequence>
<dbReference type="AlphaFoldDB" id="A0A6M9PTI0"/>
<comment type="similarity">
    <text evidence="2">Belongs to the TspO/BZRP family.</text>
</comment>
<dbReference type="KEGG" id="pani:DCO16_03305"/>
<organism evidence="7 8">
    <name type="scientific">Polynucleobacter antarcticus</name>
    <dbReference type="NCBI Taxonomy" id="1743162"/>
    <lineage>
        <taxon>Bacteria</taxon>
        <taxon>Pseudomonadati</taxon>
        <taxon>Pseudomonadota</taxon>
        <taxon>Betaproteobacteria</taxon>
        <taxon>Burkholderiales</taxon>
        <taxon>Burkholderiaceae</taxon>
        <taxon>Polynucleobacter</taxon>
    </lineage>
</organism>
<dbReference type="PANTHER" id="PTHR10057">
    <property type="entry name" value="PERIPHERAL-TYPE BENZODIAZEPINE RECEPTOR"/>
    <property type="match status" value="1"/>
</dbReference>
<evidence type="ECO:0000256" key="3">
    <source>
        <dbReference type="ARBA" id="ARBA00022692"/>
    </source>
</evidence>
<evidence type="ECO:0000256" key="2">
    <source>
        <dbReference type="ARBA" id="ARBA00007524"/>
    </source>
</evidence>
<dbReference type="EMBL" id="CP028941">
    <property type="protein sequence ID" value="QKM62187.1"/>
    <property type="molecule type" value="Genomic_DNA"/>
</dbReference>
<evidence type="ECO:0000256" key="6">
    <source>
        <dbReference type="SAM" id="Phobius"/>
    </source>
</evidence>
<dbReference type="PANTHER" id="PTHR10057:SF0">
    <property type="entry name" value="TRANSLOCATOR PROTEIN"/>
    <property type="match status" value="1"/>
</dbReference>
<dbReference type="CDD" id="cd15904">
    <property type="entry name" value="TSPO_MBR"/>
    <property type="match status" value="1"/>
</dbReference>
<evidence type="ECO:0000313" key="7">
    <source>
        <dbReference type="EMBL" id="QKM62187.1"/>
    </source>
</evidence>
<evidence type="ECO:0000256" key="1">
    <source>
        <dbReference type="ARBA" id="ARBA00004141"/>
    </source>
</evidence>
<feature type="transmembrane region" description="Helical" evidence="6">
    <location>
        <begin position="106"/>
        <end position="126"/>
    </location>
</feature>
<evidence type="ECO:0000313" key="8">
    <source>
        <dbReference type="Proteomes" id="UP000500806"/>
    </source>
</evidence>
<dbReference type="Gene3D" id="1.20.1260.100">
    <property type="entry name" value="TspO/MBR protein"/>
    <property type="match status" value="1"/>
</dbReference>
<dbReference type="Proteomes" id="UP000500806">
    <property type="component" value="Chromosome"/>
</dbReference>
<keyword evidence="5 6" id="KW-0472">Membrane</keyword>
<accession>A0A6M9PTI0</accession>
<dbReference type="GO" id="GO:0016020">
    <property type="term" value="C:membrane"/>
    <property type="evidence" value="ECO:0007669"/>
    <property type="project" value="UniProtKB-SubCell"/>
</dbReference>
<dbReference type="InterPro" id="IPR004307">
    <property type="entry name" value="TspO_MBR"/>
</dbReference>
<keyword evidence="8" id="KW-1185">Reference proteome</keyword>
<comment type="subcellular location">
    <subcellularLocation>
        <location evidence="1">Membrane</location>
        <topology evidence="1">Multi-pass membrane protein</topology>
    </subcellularLocation>
</comment>
<dbReference type="GO" id="GO:0033013">
    <property type="term" value="P:tetrapyrrole metabolic process"/>
    <property type="evidence" value="ECO:0007669"/>
    <property type="project" value="UniProtKB-ARBA"/>
</dbReference>
<keyword evidence="3 6" id="KW-0812">Transmembrane</keyword>
<gene>
    <name evidence="7" type="ORF">DCO16_03305</name>
</gene>
<name>A0A6M9PTI0_9BURK</name>
<reference evidence="7 8" key="1">
    <citation type="submission" date="2018-04" db="EMBL/GenBank/DDBJ databases">
        <title>Polynucleobacter sp. LimPoW16 genome.</title>
        <authorList>
            <person name="Hahn M.W."/>
        </authorList>
    </citation>
    <scope>NUCLEOTIDE SEQUENCE [LARGE SCALE GENOMIC DNA]</scope>
    <source>
        <strain evidence="7 8">LimPoW16</strain>
    </source>
</reference>